<dbReference type="Pfam" id="PF07727">
    <property type="entry name" value="RVT_2"/>
    <property type="match status" value="1"/>
</dbReference>
<dbReference type="PANTHER" id="PTHR11439:SF509">
    <property type="entry name" value="RNA-DIRECTED DNA POLYMERASE"/>
    <property type="match status" value="1"/>
</dbReference>
<keyword evidence="5" id="KW-1185">Reference proteome</keyword>
<accession>A0ABQ5D031</accession>
<dbReference type="SUPFAM" id="SSF56672">
    <property type="entry name" value="DNA/RNA polymerases"/>
    <property type="match status" value="1"/>
</dbReference>
<name>A0ABQ5D031_9ASTR</name>
<feature type="compositionally biased region" description="Basic and acidic residues" evidence="2">
    <location>
        <begin position="860"/>
        <end position="876"/>
    </location>
</feature>
<feature type="region of interest" description="Disordered" evidence="2">
    <location>
        <begin position="809"/>
        <end position="894"/>
    </location>
</feature>
<comment type="caution">
    <text evidence="4">The sequence shown here is derived from an EMBL/GenBank/DDBJ whole genome shotgun (WGS) entry which is preliminary data.</text>
</comment>
<dbReference type="InterPro" id="IPR001584">
    <property type="entry name" value="Integrase_cat-core"/>
</dbReference>
<gene>
    <name evidence="4" type="ORF">Tco_0923124</name>
</gene>
<proteinExistence type="predicted"/>
<dbReference type="Gene3D" id="3.30.420.10">
    <property type="entry name" value="Ribonuclease H-like superfamily/Ribonuclease H"/>
    <property type="match status" value="1"/>
</dbReference>
<feature type="compositionally biased region" description="Basic residues" evidence="2">
    <location>
        <begin position="768"/>
        <end position="787"/>
    </location>
</feature>
<evidence type="ECO:0000313" key="4">
    <source>
        <dbReference type="EMBL" id="GJT32705.1"/>
    </source>
</evidence>
<sequence length="1254" mass="143362">MIQVRLKEIVQRNRTDNGTEFVNQILREYYEKVGISHETSVARSQQHNGVVERRNRTLIKAARTMLINAKAPLFLWVEAVAIACYTQNRSMIRLRYEKTPYKLLHNKPPDLSTALHEMTPATISSGLVPNPPSSTPLVPPTRDDWDLLFQPMFDELLTPPPCVNLPAHEVIAPIPEVVAPEPATYKDALTQSCWIEVMQEKLNEFEHLGVWELVPRPDKVMVITLKWIYKVKLDELGEVYVSQPDGFVDQDNPNYMYKLKKVLYGLKQAPRAWYDMLSSFLIFQDFSKGLVDPTMFIRRDGMEMLLVQIYVDDIIFAASTPELLDTPMVEKSKLDKDTEGKTIDPSHYRGMIGTLFYLTATFADADHAGCQDTRRSTSGSMQFLGDRLVGWSSKRQKSTAISSMEAEYIALSGCRAQVLWMRSQLTDYGLGFKKIPMYSDNKSVIALCCNNVQHSRSKHIDIRFHFIKENVENGVIELYFVNTEFQLADIFTKALCRERIEFLSDKLGKQQALDDALVPREQRLKIGICNYRLSTTFKQKEPTFQITLDVLTLTLFYQAFLITASVSAVYMQEFWATASYYKHSIKFKFNTKRYSFDLDTFRNMLQICPNLPGQHFVDPLSKQTYLLSCRNLDTLEQSNYSRMLKLTCYLNRGEHLQPSSTNVLVEDLVYRIENKESRKNKYLFYPRFTKDIINHFMSQDQSISRQNKHEVIQRYGAILPDYLTNQAMKESEAYKTYHDLATGKVQPKPKYVRRSSRTTTDQASKASAGKRLKAPAKATKSGKKKLPTQRLEILSELALTKAEHLKIKSSLDDDDNNEGDDDTAKDDQDVYDDDQDNADNDSERTISKNEGDEFVPLKFTTHDEEKKEEDSFDPRVHTPSHYESSDDEAHDNVAQGGNDVEAINEEVPVQEVSRDENVNLEGRDTEMTETRHTTQVIEDTHVTLTLVNPDGQQKISSLSSGFISNMLNLILDTGIDSVLNVEATSLVDIPVTTQAKIPSSFITTLPSPPNPLVLPIQQTPVPIPTTAPSTSLQDLLNFGSLFGFNTRLKDLEDNFSEFKQTNQFATALSSIPNIVDNYLDIKLKEKVDVAVQLKSDRIREEAQADNQDFLNNLEANMQKIIKDQVKAQVKKKVSKSLPRIKKLVNEQLESEVLIPSQSWIHTDLILNDGKHIQHTQFSDGTLNDVWTALDNRLKGIRMEYLPKTIWRNSDRERAKAMIQAIDKMLKSRRIVRSLEKFVGGRPYEGDLRLLQRTI</sequence>
<evidence type="ECO:0000256" key="1">
    <source>
        <dbReference type="SAM" id="Coils"/>
    </source>
</evidence>
<evidence type="ECO:0000259" key="3">
    <source>
        <dbReference type="PROSITE" id="PS50994"/>
    </source>
</evidence>
<evidence type="ECO:0000313" key="5">
    <source>
        <dbReference type="Proteomes" id="UP001151760"/>
    </source>
</evidence>
<protein>
    <submittedName>
        <fullName evidence="4">Retrovirus-related pol polyprotein from transposon TNT 1-94</fullName>
    </submittedName>
</protein>
<feature type="compositionally biased region" description="Basic and acidic residues" evidence="2">
    <location>
        <begin position="841"/>
        <end position="851"/>
    </location>
</feature>
<dbReference type="EMBL" id="BQNB010014814">
    <property type="protein sequence ID" value="GJT32705.1"/>
    <property type="molecule type" value="Genomic_DNA"/>
</dbReference>
<feature type="domain" description="Integrase catalytic" evidence="3">
    <location>
        <begin position="1"/>
        <end position="108"/>
    </location>
</feature>
<dbReference type="InterPro" id="IPR012337">
    <property type="entry name" value="RNaseH-like_sf"/>
</dbReference>
<dbReference type="PANTHER" id="PTHR11439">
    <property type="entry name" value="GAG-POL-RELATED RETROTRANSPOSON"/>
    <property type="match status" value="1"/>
</dbReference>
<dbReference type="Proteomes" id="UP001151760">
    <property type="component" value="Unassembled WGS sequence"/>
</dbReference>
<feature type="coiled-coil region" evidence="1">
    <location>
        <begin position="1099"/>
        <end position="1130"/>
    </location>
</feature>
<keyword evidence="1" id="KW-0175">Coiled coil</keyword>
<organism evidence="4 5">
    <name type="scientific">Tanacetum coccineum</name>
    <dbReference type="NCBI Taxonomy" id="301880"/>
    <lineage>
        <taxon>Eukaryota</taxon>
        <taxon>Viridiplantae</taxon>
        <taxon>Streptophyta</taxon>
        <taxon>Embryophyta</taxon>
        <taxon>Tracheophyta</taxon>
        <taxon>Spermatophyta</taxon>
        <taxon>Magnoliopsida</taxon>
        <taxon>eudicotyledons</taxon>
        <taxon>Gunneridae</taxon>
        <taxon>Pentapetalae</taxon>
        <taxon>asterids</taxon>
        <taxon>campanulids</taxon>
        <taxon>Asterales</taxon>
        <taxon>Asteraceae</taxon>
        <taxon>Asteroideae</taxon>
        <taxon>Anthemideae</taxon>
        <taxon>Anthemidinae</taxon>
        <taxon>Tanacetum</taxon>
    </lineage>
</organism>
<evidence type="ECO:0000256" key="2">
    <source>
        <dbReference type="SAM" id="MobiDB-lite"/>
    </source>
</evidence>
<dbReference type="SUPFAM" id="SSF53098">
    <property type="entry name" value="Ribonuclease H-like"/>
    <property type="match status" value="1"/>
</dbReference>
<dbReference type="InterPro" id="IPR043502">
    <property type="entry name" value="DNA/RNA_pol_sf"/>
</dbReference>
<feature type="compositionally biased region" description="Acidic residues" evidence="2">
    <location>
        <begin position="812"/>
        <end position="840"/>
    </location>
</feature>
<dbReference type="InterPro" id="IPR036397">
    <property type="entry name" value="RNaseH_sf"/>
</dbReference>
<dbReference type="InterPro" id="IPR013103">
    <property type="entry name" value="RVT_2"/>
</dbReference>
<reference evidence="4" key="2">
    <citation type="submission" date="2022-01" db="EMBL/GenBank/DDBJ databases">
        <authorList>
            <person name="Yamashiro T."/>
            <person name="Shiraishi A."/>
            <person name="Satake H."/>
            <person name="Nakayama K."/>
        </authorList>
    </citation>
    <scope>NUCLEOTIDE SEQUENCE</scope>
</reference>
<feature type="region of interest" description="Disordered" evidence="2">
    <location>
        <begin position="745"/>
        <end position="787"/>
    </location>
</feature>
<dbReference type="PROSITE" id="PS50994">
    <property type="entry name" value="INTEGRASE"/>
    <property type="match status" value="1"/>
</dbReference>
<reference evidence="4" key="1">
    <citation type="journal article" date="2022" name="Int. J. Mol. Sci.">
        <title>Draft Genome of Tanacetum Coccineum: Genomic Comparison of Closely Related Tanacetum-Family Plants.</title>
        <authorList>
            <person name="Yamashiro T."/>
            <person name="Shiraishi A."/>
            <person name="Nakayama K."/>
            <person name="Satake H."/>
        </authorList>
    </citation>
    <scope>NUCLEOTIDE SEQUENCE</scope>
</reference>
<dbReference type="CDD" id="cd09272">
    <property type="entry name" value="RNase_HI_RT_Ty1"/>
    <property type="match status" value="1"/>
</dbReference>